<organism evidence="3">
    <name type="scientific">Planktothrix agardhii</name>
    <name type="common">Oscillatoria agardhii</name>
    <dbReference type="NCBI Taxonomy" id="1160"/>
    <lineage>
        <taxon>Bacteria</taxon>
        <taxon>Bacillati</taxon>
        <taxon>Cyanobacteriota</taxon>
        <taxon>Cyanophyceae</taxon>
        <taxon>Oscillatoriophycideae</taxon>
        <taxon>Oscillatoriales</taxon>
        <taxon>Microcoleaceae</taxon>
        <taxon>Planktothrix</taxon>
    </lineage>
</organism>
<sequence>MIPGIYIFRAGSGLILMMKLGIHADVPLIANTIVMAGTGLLMTLAIPVGLALPNLLFFRSED</sequence>
<dbReference type="EMBL" id="LR882963">
    <property type="protein sequence ID" value="CAD5913044.1"/>
    <property type="molecule type" value="Genomic_DNA"/>
</dbReference>
<dbReference type="AlphaFoldDB" id="A0A1J1JKT6"/>
<feature type="transmembrane region" description="Helical" evidence="1">
    <location>
        <begin position="29"/>
        <end position="52"/>
    </location>
</feature>
<name>A0A1J1JKT6_PLAAG</name>
<keyword evidence="1" id="KW-0812">Transmembrane</keyword>
<reference evidence="2" key="2">
    <citation type="submission" date="2020-09" db="EMBL/GenBank/DDBJ databases">
        <authorList>
            <person name="Blom J."/>
        </authorList>
    </citation>
    <scope>NUCLEOTIDE SEQUENCE</scope>
    <source>
        <strain evidence="2">No.66</strain>
    </source>
</reference>
<proteinExistence type="predicted"/>
<feature type="transmembrane region" description="Helical" evidence="1">
    <location>
        <begin position="6"/>
        <end position="22"/>
    </location>
</feature>
<gene>
    <name evidence="2" type="ORF">PANO66_00180</name>
    <name evidence="3" type="ORF">PLAM_4160</name>
</gene>
<dbReference type="RefSeq" id="WP_026798263.1">
    <property type="nucleotide sequence ID" value="NZ_JBEIHM010000205.1"/>
</dbReference>
<evidence type="ECO:0000256" key="1">
    <source>
        <dbReference type="SAM" id="Phobius"/>
    </source>
</evidence>
<evidence type="ECO:0000313" key="2">
    <source>
        <dbReference type="EMBL" id="CAD5913044.1"/>
    </source>
</evidence>
<reference evidence="3" key="1">
    <citation type="submission" date="2015-09" db="EMBL/GenBank/DDBJ databases">
        <authorList>
            <person name="Jackson K.R."/>
            <person name="Lunt B.L."/>
            <person name="Fisher J.N.B."/>
            <person name="Gardner A.V."/>
            <person name="Bailey M.E."/>
            <person name="Deus L.M."/>
            <person name="Earl A.S."/>
            <person name="Gibby P.D."/>
            <person name="Hartmann K.A."/>
            <person name="Liu J.E."/>
            <person name="Manci A.M."/>
            <person name="Nielsen D.A."/>
            <person name="Solomon M.B."/>
            <person name="Breakwell D.P."/>
            <person name="Burnett S.H."/>
            <person name="Grose J.H."/>
        </authorList>
    </citation>
    <scope>NUCLEOTIDE SEQUENCE</scope>
    <source>
        <strain evidence="3">7805</strain>
    </source>
</reference>
<dbReference type="EMBL" id="LO018304">
    <property type="protein sequence ID" value="CUM62126.1"/>
    <property type="molecule type" value="Genomic_DNA"/>
</dbReference>
<keyword evidence="1" id="KW-0472">Membrane</keyword>
<protein>
    <submittedName>
        <fullName evidence="3">Uncharacterized protein</fullName>
    </submittedName>
</protein>
<accession>A0A1J1JKT6</accession>
<evidence type="ECO:0000313" key="3">
    <source>
        <dbReference type="EMBL" id="CUM62126.1"/>
    </source>
</evidence>
<keyword evidence="1" id="KW-1133">Transmembrane helix</keyword>
<dbReference type="Proteomes" id="UP001153761">
    <property type="component" value="Chromosome"/>
</dbReference>